<evidence type="ECO:0000256" key="1">
    <source>
        <dbReference type="SAM" id="SignalP"/>
    </source>
</evidence>
<accession>A0A5S4G3K2</accession>
<name>A0A5S4G3K2_9ACTN</name>
<sequence length="150" mass="16537">MRVKRVLVVLVTAMATLASAADAQASDLSCGRNLWPYSFPGTNDWVAKRSGPSGYGWVHLYRKLTNQYGWIYWVWGDQLSAGDTVSLDWTYKGEVKNCHATVGGGYDSVTSRAVNEGTEGRYFRGCVKTTAWDCTPWGNSTDPGPGWDLD</sequence>
<comment type="caution">
    <text evidence="2">The sequence shown here is derived from an EMBL/GenBank/DDBJ whole genome shotgun (WGS) entry which is preliminary data.</text>
</comment>
<dbReference type="AlphaFoldDB" id="A0A5S4G3K2"/>
<organism evidence="2 3">
    <name type="scientific">Nonomuraea zeae</name>
    <dbReference type="NCBI Taxonomy" id="1642303"/>
    <lineage>
        <taxon>Bacteria</taxon>
        <taxon>Bacillati</taxon>
        <taxon>Actinomycetota</taxon>
        <taxon>Actinomycetes</taxon>
        <taxon>Streptosporangiales</taxon>
        <taxon>Streptosporangiaceae</taxon>
        <taxon>Nonomuraea</taxon>
    </lineage>
</organism>
<keyword evidence="3" id="KW-1185">Reference proteome</keyword>
<dbReference type="EMBL" id="VCKX01000166">
    <property type="protein sequence ID" value="TMR27519.1"/>
    <property type="molecule type" value="Genomic_DNA"/>
</dbReference>
<feature type="signal peptide" evidence="1">
    <location>
        <begin position="1"/>
        <end position="20"/>
    </location>
</feature>
<feature type="chain" id="PRO_5039012322" description="Secreted protein" evidence="1">
    <location>
        <begin position="21"/>
        <end position="150"/>
    </location>
</feature>
<proteinExistence type="predicted"/>
<evidence type="ECO:0008006" key="4">
    <source>
        <dbReference type="Google" id="ProtNLM"/>
    </source>
</evidence>
<dbReference type="Proteomes" id="UP000306628">
    <property type="component" value="Unassembled WGS sequence"/>
</dbReference>
<evidence type="ECO:0000313" key="3">
    <source>
        <dbReference type="Proteomes" id="UP000306628"/>
    </source>
</evidence>
<reference evidence="2 3" key="1">
    <citation type="submission" date="2019-05" db="EMBL/GenBank/DDBJ databases">
        <title>Draft genome sequence of Nonomuraea zeae DSM 100528.</title>
        <authorList>
            <person name="Saricaoglu S."/>
            <person name="Isik K."/>
        </authorList>
    </citation>
    <scope>NUCLEOTIDE SEQUENCE [LARGE SCALE GENOMIC DNA]</scope>
    <source>
        <strain evidence="2 3">DSM 100528</strain>
    </source>
</reference>
<keyword evidence="1" id="KW-0732">Signal</keyword>
<protein>
    <recommendedName>
        <fullName evidence="4">Secreted protein</fullName>
    </recommendedName>
</protein>
<dbReference type="RefSeq" id="WP_138694833.1">
    <property type="nucleotide sequence ID" value="NZ_JBHSAZ010000120.1"/>
</dbReference>
<evidence type="ECO:0000313" key="2">
    <source>
        <dbReference type="EMBL" id="TMR27519.1"/>
    </source>
</evidence>
<gene>
    <name evidence="2" type="ORF">ETD85_38925</name>
</gene>